<proteinExistence type="predicted"/>
<keyword evidence="1" id="KW-1133">Transmembrane helix</keyword>
<keyword evidence="3" id="KW-1185">Reference proteome</keyword>
<name>A0A1C7EIF0_9BACL</name>
<evidence type="ECO:0000313" key="2">
    <source>
        <dbReference type="EMBL" id="ANU23147.1"/>
    </source>
</evidence>
<evidence type="ECO:0000256" key="1">
    <source>
        <dbReference type="SAM" id="Phobius"/>
    </source>
</evidence>
<accession>A0A1C7EIF0</accession>
<keyword evidence="1" id="KW-0472">Membrane</keyword>
<gene>
    <name evidence="2" type="ORF">BCM40_07100</name>
</gene>
<dbReference type="Proteomes" id="UP000092495">
    <property type="component" value="Chromosome"/>
</dbReference>
<feature type="transmembrane region" description="Helical" evidence="1">
    <location>
        <begin position="12"/>
        <end position="28"/>
    </location>
</feature>
<dbReference type="KEGG" id="pdg:BCM40_07100"/>
<sequence>MRASYWRRHRKLYLITFVGLLLVYFTLPNTYLKFYVIAFLPLIIWLPNDIKTITEKINQRKKA</sequence>
<protein>
    <submittedName>
        <fullName evidence="2">Uncharacterized protein</fullName>
    </submittedName>
</protein>
<dbReference type="AlphaFoldDB" id="A0A1C7EIF0"/>
<keyword evidence="1" id="KW-0812">Transmembrane</keyword>
<organism evidence="2 3">
    <name type="scientific">Planococcus donghaensis</name>
    <dbReference type="NCBI Taxonomy" id="414778"/>
    <lineage>
        <taxon>Bacteria</taxon>
        <taxon>Bacillati</taxon>
        <taxon>Bacillota</taxon>
        <taxon>Bacilli</taxon>
        <taxon>Bacillales</taxon>
        <taxon>Caryophanaceae</taxon>
        <taxon>Planococcus</taxon>
    </lineage>
</organism>
<dbReference type="EMBL" id="CP016543">
    <property type="protein sequence ID" value="ANU23147.1"/>
    <property type="molecule type" value="Genomic_DNA"/>
</dbReference>
<reference evidence="2" key="1">
    <citation type="submission" date="2016-10" db="EMBL/GenBank/DDBJ databases">
        <authorList>
            <person name="See-Too W.S."/>
        </authorList>
    </citation>
    <scope>NUCLEOTIDE SEQUENCE</scope>
    <source>
        <strain evidence="2">DSM 22276</strain>
    </source>
</reference>
<evidence type="ECO:0000313" key="3">
    <source>
        <dbReference type="Proteomes" id="UP000092495"/>
    </source>
</evidence>